<proteinExistence type="predicted"/>
<protein>
    <submittedName>
        <fullName evidence="1">Uncharacterized protein</fullName>
    </submittedName>
</protein>
<accession>A0A8C3J9Y4</accession>
<evidence type="ECO:0000313" key="1">
    <source>
        <dbReference type="Ensembl" id="ENSCPGP00000004576.1"/>
    </source>
</evidence>
<keyword evidence="2" id="KW-1185">Reference proteome</keyword>
<evidence type="ECO:0000313" key="2">
    <source>
        <dbReference type="Proteomes" id="UP000694419"/>
    </source>
</evidence>
<name>A0A8C3J9Y4_9CHAR</name>
<dbReference type="Proteomes" id="UP000694419">
    <property type="component" value="Unplaced"/>
</dbReference>
<dbReference type="AlphaFoldDB" id="A0A8C3J9Y4"/>
<dbReference type="Ensembl" id="ENSCPGT00000005035.1">
    <property type="protein sequence ID" value="ENSCPGP00000004576.1"/>
    <property type="gene ID" value="ENSCPGG00000003342.1"/>
</dbReference>
<organism evidence="1 2">
    <name type="scientific">Calidris pygmaea</name>
    <name type="common">Spoon-billed sandpiper</name>
    <dbReference type="NCBI Taxonomy" id="425635"/>
    <lineage>
        <taxon>Eukaryota</taxon>
        <taxon>Metazoa</taxon>
        <taxon>Chordata</taxon>
        <taxon>Craniata</taxon>
        <taxon>Vertebrata</taxon>
        <taxon>Euteleostomi</taxon>
        <taxon>Archelosauria</taxon>
        <taxon>Archosauria</taxon>
        <taxon>Dinosauria</taxon>
        <taxon>Saurischia</taxon>
        <taxon>Theropoda</taxon>
        <taxon>Coelurosauria</taxon>
        <taxon>Aves</taxon>
        <taxon>Neognathae</taxon>
        <taxon>Neoaves</taxon>
        <taxon>Charadriiformes</taxon>
        <taxon>Scolopacidae</taxon>
        <taxon>Calidris</taxon>
    </lineage>
</organism>
<reference evidence="1" key="2">
    <citation type="submission" date="2025-09" db="UniProtKB">
        <authorList>
            <consortium name="Ensembl"/>
        </authorList>
    </citation>
    <scope>IDENTIFICATION</scope>
</reference>
<reference evidence="1" key="1">
    <citation type="submission" date="2025-08" db="UniProtKB">
        <authorList>
            <consortium name="Ensembl"/>
        </authorList>
    </citation>
    <scope>IDENTIFICATION</scope>
</reference>
<sequence>PGRGLERASCLGLCPEPCPPGCWDIDAGSSSASQRGRAVCAGQLASCSGGPCHSTGPAALGVQGKGQLGKVWPPRCHLPACHGLSTRRLSPRLDA</sequence>